<keyword evidence="2" id="KW-1185">Reference proteome</keyword>
<proteinExistence type="predicted"/>
<gene>
    <name evidence="1" type="ORF">FFZ77_31420</name>
</gene>
<reference evidence="1 2" key="1">
    <citation type="submission" date="2019-06" db="EMBL/GenBank/DDBJ databases">
        <title>Comparative genomics and metabolomics analyses of clavulanic acid producing Streptomyces species provides insight into specialized metabolism and evolution of beta-lactam biosynthetic gene clusters.</title>
        <authorList>
            <person name="Moore M.A."/>
            <person name="Cruz-Morales P."/>
            <person name="Barona Gomez F."/>
            <person name="Kapil T."/>
        </authorList>
    </citation>
    <scope>NUCLEOTIDE SEQUENCE [LARGE SCALE GENOMIC DNA]</scope>
    <source>
        <strain evidence="1 2">T-272</strain>
    </source>
</reference>
<name>A0ABW9P383_9ACTN</name>
<accession>A0ABW9P383</accession>
<dbReference type="Proteomes" id="UP000460558">
    <property type="component" value="Unassembled WGS sequence"/>
</dbReference>
<organism evidence="1 2">
    <name type="scientific">Streptomyces katsurahamanus</name>
    <dbReference type="NCBI Taxonomy" id="2577098"/>
    <lineage>
        <taxon>Bacteria</taxon>
        <taxon>Bacillati</taxon>
        <taxon>Actinomycetota</taxon>
        <taxon>Actinomycetes</taxon>
        <taxon>Kitasatosporales</taxon>
        <taxon>Streptomycetaceae</taxon>
        <taxon>Streptomyces</taxon>
    </lineage>
</organism>
<protein>
    <recommendedName>
        <fullName evidence="3">Phage tail family protein</fullName>
    </recommendedName>
</protein>
<comment type="caution">
    <text evidence="1">The sequence shown here is derived from an EMBL/GenBank/DDBJ whole genome shotgun (WGS) entry which is preliminary data.</text>
</comment>
<evidence type="ECO:0008006" key="3">
    <source>
        <dbReference type="Google" id="ProtNLM"/>
    </source>
</evidence>
<dbReference type="EMBL" id="VDEQ01000381">
    <property type="protein sequence ID" value="MQS39928.1"/>
    <property type="molecule type" value="Genomic_DNA"/>
</dbReference>
<evidence type="ECO:0000313" key="1">
    <source>
        <dbReference type="EMBL" id="MQS39928.1"/>
    </source>
</evidence>
<evidence type="ECO:0000313" key="2">
    <source>
        <dbReference type="Proteomes" id="UP000460558"/>
    </source>
</evidence>
<sequence length="233" mass="25684">MLTNIDGLLSLPAIRSNDLELIQRDGLWPGNDYLGARTVNITLRVQGRDIEEFSKAINDIQSAFTIGVEGESKLEFRIPGIAFGRSAYLMARTRRRSAPLDMSFPRLHCRFEIELLATDPVIYASDETTCTLRNGKPVGPNTRVTVYGSRPARPVITYTNCAYPEITNLATGDITTFFREGSFVVDTAKQDASLGIGAVWPAWGAGEHFLNLTNLDSAPASATAVLKWRDSWV</sequence>
<dbReference type="RefSeq" id="WP_153487463.1">
    <property type="nucleotide sequence ID" value="NZ_VDEQ01000381.1"/>
</dbReference>